<protein>
    <submittedName>
        <fullName evidence="1">Uncharacterized protein</fullName>
    </submittedName>
</protein>
<dbReference type="EMBL" id="JACVVK020000265">
    <property type="protein sequence ID" value="KAK7481241.1"/>
    <property type="molecule type" value="Genomic_DNA"/>
</dbReference>
<keyword evidence="2" id="KW-1185">Reference proteome</keyword>
<reference evidence="1 2" key="1">
    <citation type="journal article" date="2023" name="Sci. Data">
        <title>Genome assembly of the Korean intertidal mud-creeper Batillaria attramentaria.</title>
        <authorList>
            <person name="Patra A.K."/>
            <person name="Ho P.T."/>
            <person name="Jun S."/>
            <person name="Lee S.J."/>
            <person name="Kim Y."/>
            <person name="Won Y.J."/>
        </authorList>
    </citation>
    <scope>NUCLEOTIDE SEQUENCE [LARGE SCALE GENOMIC DNA]</scope>
    <source>
        <strain evidence="1">Wonlab-2016</strain>
    </source>
</reference>
<name>A0ABD0K2L6_9CAEN</name>
<evidence type="ECO:0000313" key="2">
    <source>
        <dbReference type="Proteomes" id="UP001519460"/>
    </source>
</evidence>
<accession>A0ABD0K2L6</accession>
<organism evidence="1 2">
    <name type="scientific">Batillaria attramentaria</name>
    <dbReference type="NCBI Taxonomy" id="370345"/>
    <lineage>
        <taxon>Eukaryota</taxon>
        <taxon>Metazoa</taxon>
        <taxon>Spiralia</taxon>
        <taxon>Lophotrochozoa</taxon>
        <taxon>Mollusca</taxon>
        <taxon>Gastropoda</taxon>
        <taxon>Caenogastropoda</taxon>
        <taxon>Sorbeoconcha</taxon>
        <taxon>Cerithioidea</taxon>
        <taxon>Batillariidae</taxon>
        <taxon>Batillaria</taxon>
    </lineage>
</organism>
<proteinExistence type="predicted"/>
<dbReference type="AlphaFoldDB" id="A0ABD0K2L6"/>
<comment type="caution">
    <text evidence="1">The sequence shown here is derived from an EMBL/GenBank/DDBJ whole genome shotgun (WGS) entry which is preliminary data.</text>
</comment>
<sequence length="88" mass="10076">MILHTAACPHRLEMGGVQARMRYPTFEKTRTVLNRCPQRVLCRSTGSARMHRVCIWMVTTALSDWRSFAVHFVSPVHVTNNQQLLIGP</sequence>
<evidence type="ECO:0000313" key="1">
    <source>
        <dbReference type="EMBL" id="KAK7481241.1"/>
    </source>
</evidence>
<gene>
    <name evidence="1" type="ORF">BaRGS_00027501</name>
</gene>
<dbReference type="Proteomes" id="UP001519460">
    <property type="component" value="Unassembled WGS sequence"/>
</dbReference>